<keyword evidence="11 19" id="KW-0067">ATP-binding</keyword>
<dbReference type="Pfam" id="PF01453">
    <property type="entry name" value="B_lectin"/>
    <property type="match status" value="2"/>
</dbReference>
<feature type="domain" description="Bulb-type lectin" evidence="23">
    <location>
        <begin position="923"/>
        <end position="1049"/>
    </location>
</feature>
<evidence type="ECO:0000256" key="6">
    <source>
        <dbReference type="ARBA" id="ARBA00022692"/>
    </source>
</evidence>
<dbReference type="InterPro" id="IPR001480">
    <property type="entry name" value="Bulb-type_lectin_dom"/>
</dbReference>
<evidence type="ECO:0000259" key="22">
    <source>
        <dbReference type="PROSITE" id="PS50011"/>
    </source>
</evidence>
<dbReference type="SUPFAM" id="SSF56112">
    <property type="entry name" value="Protein kinase-like (PK-like)"/>
    <property type="match status" value="2"/>
</dbReference>
<dbReference type="Proteomes" id="UP001428341">
    <property type="component" value="Unassembled WGS sequence"/>
</dbReference>
<evidence type="ECO:0000256" key="21">
    <source>
        <dbReference type="SAM" id="SignalP"/>
    </source>
</evidence>
<keyword evidence="5" id="KW-0808">Transferase</keyword>
<dbReference type="InterPro" id="IPR001245">
    <property type="entry name" value="Ser-Thr/Tyr_kinase_cat_dom"/>
</dbReference>
<feature type="transmembrane region" description="Helical" evidence="20">
    <location>
        <begin position="1223"/>
        <end position="1250"/>
    </location>
</feature>
<comment type="caution">
    <text evidence="24">The sequence shown here is derived from an EMBL/GenBank/DDBJ whole genome shotgun (WGS) entry which is preliminary data.</text>
</comment>
<keyword evidence="12 20" id="KW-1133">Transmembrane helix</keyword>
<feature type="domain" description="Protein kinase" evidence="22">
    <location>
        <begin position="514"/>
        <end position="789"/>
    </location>
</feature>
<dbReference type="FunFam" id="2.90.10.30:FF:000001">
    <property type="entry name" value="Serine/threonine-protein kinase"/>
    <property type="match status" value="2"/>
</dbReference>
<dbReference type="GO" id="GO:0004674">
    <property type="term" value="F:protein serine/threonine kinase activity"/>
    <property type="evidence" value="ECO:0007669"/>
    <property type="project" value="UniProtKB-KW"/>
</dbReference>
<dbReference type="Gene3D" id="1.10.510.10">
    <property type="entry name" value="Transferase(Phosphotransferase) domain 1"/>
    <property type="match status" value="2"/>
</dbReference>
<keyword evidence="13 20" id="KW-0472">Membrane</keyword>
<dbReference type="SMART" id="SM00108">
    <property type="entry name" value="B_lectin"/>
    <property type="match status" value="2"/>
</dbReference>
<keyword evidence="14" id="KW-1015">Disulfide bond</keyword>
<dbReference type="InterPro" id="IPR011009">
    <property type="entry name" value="Kinase-like_dom_sf"/>
</dbReference>
<comment type="catalytic activity">
    <reaction evidence="18">
        <text>L-seryl-[protein] + ATP = O-phospho-L-seryl-[protein] + ADP + H(+)</text>
        <dbReference type="Rhea" id="RHEA:17989"/>
        <dbReference type="Rhea" id="RHEA-COMP:9863"/>
        <dbReference type="Rhea" id="RHEA-COMP:11604"/>
        <dbReference type="ChEBI" id="CHEBI:15378"/>
        <dbReference type="ChEBI" id="CHEBI:29999"/>
        <dbReference type="ChEBI" id="CHEBI:30616"/>
        <dbReference type="ChEBI" id="CHEBI:83421"/>
        <dbReference type="ChEBI" id="CHEBI:456216"/>
        <dbReference type="EC" id="2.7.11.1"/>
    </reaction>
</comment>
<evidence type="ECO:0000256" key="17">
    <source>
        <dbReference type="ARBA" id="ARBA00047899"/>
    </source>
</evidence>
<dbReference type="InterPro" id="IPR051343">
    <property type="entry name" value="G-type_lectin_kinases/EP1-like"/>
</dbReference>
<gene>
    <name evidence="24" type="ORF">WN944_023319</name>
</gene>
<evidence type="ECO:0000259" key="23">
    <source>
        <dbReference type="PROSITE" id="PS50927"/>
    </source>
</evidence>
<keyword evidence="16" id="KW-0325">Glycoprotein</keyword>
<dbReference type="PANTHER" id="PTHR47976">
    <property type="entry name" value="G-TYPE LECTIN S-RECEPTOR-LIKE SERINE/THREONINE-PROTEIN KINASE SD2-5"/>
    <property type="match status" value="1"/>
</dbReference>
<feature type="domain" description="Bulb-type lectin" evidence="23">
    <location>
        <begin position="800"/>
        <end position="920"/>
    </location>
</feature>
<keyword evidence="10" id="KW-0418">Kinase</keyword>
<evidence type="ECO:0000256" key="16">
    <source>
        <dbReference type="ARBA" id="ARBA00023180"/>
    </source>
</evidence>
<dbReference type="FunFam" id="1.10.510.10:FF:000237">
    <property type="entry name" value="G-type lectin S-receptor-like serine/threonine-protein kinase"/>
    <property type="match status" value="2"/>
</dbReference>
<evidence type="ECO:0000256" key="2">
    <source>
        <dbReference type="ARBA" id="ARBA00012513"/>
    </source>
</evidence>
<dbReference type="Pfam" id="PF00954">
    <property type="entry name" value="S_locus_glycop"/>
    <property type="match status" value="1"/>
</dbReference>
<dbReference type="GO" id="GO:0048544">
    <property type="term" value="P:recognition of pollen"/>
    <property type="evidence" value="ECO:0007669"/>
    <property type="project" value="InterPro"/>
</dbReference>
<evidence type="ECO:0000256" key="4">
    <source>
        <dbReference type="ARBA" id="ARBA00022536"/>
    </source>
</evidence>
<reference evidence="24 25" key="1">
    <citation type="submission" date="2024-05" db="EMBL/GenBank/DDBJ databases">
        <title>Haplotype-resolved chromosome-level genome assembly of Huyou (Citrus changshanensis).</title>
        <authorList>
            <person name="Miao C."/>
            <person name="Chen W."/>
            <person name="Wu Y."/>
            <person name="Wang L."/>
            <person name="Zhao S."/>
            <person name="Grierson D."/>
            <person name="Xu C."/>
            <person name="Chen K."/>
        </authorList>
    </citation>
    <scope>NUCLEOTIDE SEQUENCE [LARGE SCALE GENOMIC DNA]</scope>
    <source>
        <strain evidence="24">01-14</strain>
        <tissue evidence="24">Leaf</tissue>
    </source>
</reference>
<dbReference type="CDD" id="cd14066">
    <property type="entry name" value="STKc_IRAK"/>
    <property type="match status" value="1"/>
</dbReference>
<feature type="binding site" evidence="19">
    <location>
        <position position="543"/>
    </location>
    <ligand>
        <name>ATP</name>
        <dbReference type="ChEBI" id="CHEBI:30616"/>
    </ligand>
</feature>
<sequence length="1570" mass="176239">MASVSVALILLFTVSEIIRAAQNHQLKSTISLGSSLSPSGQHSWNSSSGLFQFGFYKQGSGYSLGIWLVTSPNITVVWTANRDEQPMPSNATLALTMDGKLILKTEESKEKPIADLVFDEPASFASMLDSGNFVLYSNRSGIIWESFSTPTDTILGGQSLENGEHLLSSVTETNSSTGRFCLNMQEDGNIVLYPRNMLNKALEAYWANGTDIQSEYPYSVKLNLSPNGVLQLLSGIKTQKILFRSSYSLKSMNETVIYRTTLDSDGILRLYSHHFKNDGNSTVGIEWSALEKQCVVKGFCGLNSYCSTSTNSSTKGDCHCFRGFNFINPEMKFLGCYRNFSDEEGCKRKMPAEFYNITSLKITWLGGLPYAKLSVSKKDCSKSCLNDCYCGAAFYSDGACSKHKFPLMFATKDQYASAILFIKWSSGQANLSTHRIAPPIGNEKVNDKRKLLTVLAGCLGSITFLCFLIAISSLLVYKHRVHHYQKLQGNLNLGTTQEFILQSFSYSELETATNGFQEELGRGHFGAVYKGAICEGKKIVAVKRLENPVEEGERKFQAEMAAVRQTHHKNLVRLLGFCVQSSKKLLVYEFMSKGSLADLLFNLETCPLWRDRVRIALDVARGLLYLHDECEVQIIHCDIKLRNILIDDSWRAKISDFGLAKLLMPNQTGIVAGVRGSRGYMAPEWQNSGLITVKSDVYSFGVVLLEIICCRSNFEVNVSTADEVLLSTWVYNCFVAGELNKLVEEEVDKITLERMVKTGLLCIQDEPNVRPSMKNVILMLEGTMEIPILAFPPLSHHPQSKSINLGSSLSPSKKPSSWKSSLGRFEFGFYQQDGGFSVGIWLVTFPDNTIVWTANRDDPPVSSNATLALTMDGKLILRTEEYESKTIAISSEPASSASMLDSGNFVLYNNQSNIIWSSFNFPTDTILGNQSLYAGNELFSRISETNSSTGRFRLNMQRDGNLVLYPTNTIDEYTEAYWFSNTVNQQQLHLYLNNTGRLLLVDNSTSIIEVLHSGSLSENIPMIQRLTLGHDGILRLYTHYLVSEVAYNSSVRWKVPEDFCDVKSFCGLNSYCTLYDDQPRCRCLPGTDFLDPNQMSSGCERNFVDERCKGMNISAEYNMTSMEKMTWYDYPYFRASITEEECRKSCLEDCECDVALYEESINDEPGYCMKQKLPLKSARRDLKDSPSSKAYFKTGIRNITIGSDNNANLDPAKPQVRITSKKAIILILVMAVGFVTCSCAFLAFSGVFIFKYQVLKYEWLLENGSLGLTDESTLRSFSYNELKKATNGFKEELGKGSFGAVYKGTLYKGEKLVAVKRLEKMVTEGEREFRAEMHVIGRTHHKNLVRLLGYCAEDSKRLLVYEYMSNGSLADILFRGPERSLGWNERVRIALDVAKGILYLHDECEAPIIHCDIKPQNILMDEFWTAKISDFGLAKLLMPDQTRTFTLIRGTRGYMAPEWSKNTPISVKADVFSYGVVLLEIVCCRRNMEIDPSKPEEIVLINWAYRCFIDGELNKLVRGEEVDRKTLENMIKVGLWCVQDEPALRPSMKSVVMMLEGITDISIPPCPTSS</sequence>
<keyword evidence="25" id="KW-1185">Reference proteome</keyword>
<dbReference type="FunFam" id="2.90.10.10:FF:000026">
    <property type="entry name" value="Serine/threonine-protein kinase"/>
    <property type="match status" value="2"/>
</dbReference>
<evidence type="ECO:0000256" key="5">
    <source>
        <dbReference type="ARBA" id="ARBA00022679"/>
    </source>
</evidence>
<keyword evidence="3" id="KW-0723">Serine/threonine-protein kinase</keyword>
<dbReference type="GO" id="GO:0005524">
    <property type="term" value="F:ATP binding"/>
    <property type="evidence" value="ECO:0007669"/>
    <property type="project" value="UniProtKB-UniRule"/>
</dbReference>
<keyword evidence="7 21" id="KW-0732">Signal</keyword>
<protein>
    <recommendedName>
        <fullName evidence="2">non-specific serine/threonine protein kinase</fullName>
        <ecNumber evidence="2">2.7.11.1</ecNumber>
    </recommendedName>
</protein>
<evidence type="ECO:0000256" key="1">
    <source>
        <dbReference type="ARBA" id="ARBA00004479"/>
    </source>
</evidence>
<evidence type="ECO:0000256" key="8">
    <source>
        <dbReference type="ARBA" id="ARBA00022734"/>
    </source>
</evidence>
<feature type="chain" id="PRO_5042984672" description="non-specific serine/threonine protein kinase" evidence="21">
    <location>
        <begin position="21"/>
        <end position="1570"/>
    </location>
</feature>
<evidence type="ECO:0000256" key="3">
    <source>
        <dbReference type="ARBA" id="ARBA00022527"/>
    </source>
</evidence>
<evidence type="ECO:0000256" key="20">
    <source>
        <dbReference type="SAM" id="Phobius"/>
    </source>
</evidence>
<evidence type="ECO:0000256" key="14">
    <source>
        <dbReference type="ARBA" id="ARBA00023157"/>
    </source>
</evidence>
<dbReference type="InterPro" id="IPR000719">
    <property type="entry name" value="Prot_kinase_dom"/>
</dbReference>
<keyword evidence="15" id="KW-0675">Receptor</keyword>
<dbReference type="PROSITE" id="PS50927">
    <property type="entry name" value="BULB_LECTIN"/>
    <property type="match status" value="4"/>
</dbReference>
<dbReference type="FunFam" id="3.30.200.20:FF:000059">
    <property type="entry name" value="S-receptor-like serine/threonine-protein kinase"/>
    <property type="match status" value="2"/>
</dbReference>
<feature type="transmembrane region" description="Helical" evidence="20">
    <location>
        <begin position="451"/>
        <end position="477"/>
    </location>
</feature>
<keyword evidence="9 19" id="KW-0547">Nucleotide-binding</keyword>
<organism evidence="24 25">
    <name type="scientific">Citrus x changshan-huyou</name>
    <dbReference type="NCBI Taxonomy" id="2935761"/>
    <lineage>
        <taxon>Eukaryota</taxon>
        <taxon>Viridiplantae</taxon>
        <taxon>Streptophyta</taxon>
        <taxon>Embryophyta</taxon>
        <taxon>Tracheophyta</taxon>
        <taxon>Spermatophyta</taxon>
        <taxon>Magnoliopsida</taxon>
        <taxon>eudicotyledons</taxon>
        <taxon>Gunneridae</taxon>
        <taxon>Pentapetalae</taxon>
        <taxon>rosids</taxon>
        <taxon>malvids</taxon>
        <taxon>Sapindales</taxon>
        <taxon>Rutaceae</taxon>
        <taxon>Aurantioideae</taxon>
        <taxon>Citrus</taxon>
    </lineage>
</organism>
<dbReference type="Pfam" id="PF07714">
    <property type="entry name" value="PK_Tyr_Ser-Thr"/>
    <property type="match status" value="1"/>
</dbReference>
<dbReference type="InterPro" id="IPR008271">
    <property type="entry name" value="Ser/Thr_kinase_AS"/>
</dbReference>
<dbReference type="InterPro" id="IPR017441">
    <property type="entry name" value="Protein_kinase_ATP_BS"/>
</dbReference>
<evidence type="ECO:0000256" key="13">
    <source>
        <dbReference type="ARBA" id="ARBA00023136"/>
    </source>
</evidence>
<dbReference type="GO" id="GO:0016020">
    <property type="term" value="C:membrane"/>
    <property type="evidence" value="ECO:0007669"/>
    <property type="project" value="UniProtKB-SubCell"/>
</dbReference>
<dbReference type="Gene3D" id="2.90.10.10">
    <property type="entry name" value="Bulb-type lectin domain"/>
    <property type="match status" value="4"/>
</dbReference>
<dbReference type="EMBL" id="JBCGBO010000001">
    <property type="protein sequence ID" value="KAK9230352.1"/>
    <property type="molecule type" value="Genomic_DNA"/>
</dbReference>
<dbReference type="SUPFAM" id="SSF51110">
    <property type="entry name" value="alpha-D-mannose-specific plant lectins"/>
    <property type="match status" value="4"/>
</dbReference>
<accession>A0AAP0QWW1</accession>
<dbReference type="PANTHER" id="PTHR47976:SF27">
    <property type="entry name" value="RECEPTOR-LIKE SERINE_THREONINE-PROTEIN KINASE"/>
    <property type="match status" value="1"/>
</dbReference>
<feature type="domain" description="Protein kinase" evidence="22">
    <location>
        <begin position="1287"/>
        <end position="1558"/>
    </location>
</feature>
<name>A0AAP0QWW1_9ROSI</name>
<dbReference type="InterPro" id="IPR000858">
    <property type="entry name" value="S_locus_glycoprot_dom"/>
</dbReference>
<feature type="binding site" evidence="19">
    <location>
        <position position="1316"/>
    </location>
    <ligand>
        <name>ATP</name>
        <dbReference type="ChEBI" id="CHEBI:30616"/>
    </ligand>
</feature>
<evidence type="ECO:0000256" key="15">
    <source>
        <dbReference type="ARBA" id="ARBA00023170"/>
    </source>
</evidence>
<dbReference type="SMART" id="SM00220">
    <property type="entry name" value="S_TKc"/>
    <property type="match status" value="2"/>
</dbReference>
<keyword evidence="8" id="KW-0430">Lectin</keyword>
<dbReference type="PROSITE" id="PS50011">
    <property type="entry name" value="PROTEIN_KINASE_DOM"/>
    <property type="match status" value="2"/>
</dbReference>
<dbReference type="Pfam" id="PF00069">
    <property type="entry name" value="Pkinase"/>
    <property type="match status" value="1"/>
</dbReference>
<feature type="domain" description="Bulb-type lectin" evidence="23">
    <location>
        <begin position="151"/>
        <end position="283"/>
    </location>
</feature>
<evidence type="ECO:0000313" key="25">
    <source>
        <dbReference type="Proteomes" id="UP001428341"/>
    </source>
</evidence>
<comment type="catalytic activity">
    <reaction evidence="17">
        <text>L-threonyl-[protein] + ATP = O-phospho-L-threonyl-[protein] + ADP + H(+)</text>
        <dbReference type="Rhea" id="RHEA:46608"/>
        <dbReference type="Rhea" id="RHEA-COMP:11060"/>
        <dbReference type="Rhea" id="RHEA-COMP:11605"/>
        <dbReference type="ChEBI" id="CHEBI:15378"/>
        <dbReference type="ChEBI" id="CHEBI:30013"/>
        <dbReference type="ChEBI" id="CHEBI:30616"/>
        <dbReference type="ChEBI" id="CHEBI:61977"/>
        <dbReference type="ChEBI" id="CHEBI:456216"/>
        <dbReference type="EC" id="2.7.11.1"/>
    </reaction>
</comment>
<evidence type="ECO:0000256" key="11">
    <source>
        <dbReference type="ARBA" id="ARBA00022840"/>
    </source>
</evidence>
<dbReference type="CDD" id="cd00028">
    <property type="entry name" value="B_lectin"/>
    <property type="match status" value="1"/>
</dbReference>
<dbReference type="PROSITE" id="PS00108">
    <property type="entry name" value="PROTEIN_KINASE_ST"/>
    <property type="match status" value="2"/>
</dbReference>
<feature type="signal peptide" evidence="21">
    <location>
        <begin position="1"/>
        <end position="20"/>
    </location>
</feature>
<evidence type="ECO:0000256" key="18">
    <source>
        <dbReference type="ARBA" id="ARBA00048679"/>
    </source>
</evidence>
<proteinExistence type="predicted"/>
<dbReference type="Gene3D" id="3.30.200.20">
    <property type="entry name" value="Phosphorylase Kinase, domain 1"/>
    <property type="match status" value="2"/>
</dbReference>
<dbReference type="EC" id="2.7.11.1" evidence="2"/>
<dbReference type="GO" id="GO:0030246">
    <property type="term" value="F:carbohydrate binding"/>
    <property type="evidence" value="ECO:0007669"/>
    <property type="project" value="UniProtKB-KW"/>
</dbReference>
<evidence type="ECO:0000256" key="10">
    <source>
        <dbReference type="ARBA" id="ARBA00022777"/>
    </source>
</evidence>
<keyword evidence="4" id="KW-0245">EGF-like domain</keyword>
<comment type="subcellular location">
    <subcellularLocation>
        <location evidence="1">Membrane</location>
        <topology evidence="1">Single-pass type I membrane protein</topology>
    </subcellularLocation>
</comment>
<evidence type="ECO:0000313" key="24">
    <source>
        <dbReference type="EMBL" id="KAK9230352.1"/>
    </source>
</evidence>
<dbReference type="PROSITE" id="PS00107">
    <property type="entry name" value="PROTEIN_KINASE_ATP"/>
    <property type="match status" value="2"/>
</dbReference>
<keyword evidence="6 20" id="KW-0812">Transmembrane</keyword>
<feature type="domain" description="Bulb-type lectin" evidence="23">
    <location>
        <begin position="27"/>
        <end position="148"/>
    </location>
</feature>
<evidence type="ECO:0000256" key="12">
    <source>
        <dbReference type="ARBA" id="ARBA00022989"/>
    </source>
</evidence>
<evidence type="ECO:0000256" key="9">
    <source>
        <dbReference type="ARBA" id="ARBA00022741"/>
    </source>
</evidence>
<dbReference type="InterPro" id="IPR036426">
    <property type="entry name" value="Bulb-type_lectin_dom_sf"/>
</dbReference>
<evidence type="ECO:0000256" key="7">
    <source>
        <dbReference type="ARBA" id="ARBA00022729"/>
    </source>
</evidence>
<evidence type="ECO:0000256" key="19">
    <source>
        <dbReference type="PROSITE-ProRule" id="PRU10141"/>
    </source>
</evidence>